<accession>A0A167LI75</accession>
<evidence type="ECO:0000313" key="3">
    <source>
        <dbReference type="EMBL" id="OAA53116.1"/>
    </source>
</evidence>
<dbReference type="EMBL" id="AZHD01000036">
    <property type="protein sequence ID" value="OAA53116.1"/>
    <property type="molecule type" value="Genomic_DNA"/>
</dbReference>
<feature type="region of interest" description="Disordered" evidence="1">
    <location>
        <begin position="479"/>
        <end position="498"/>
    </location>
</feature>
<feature type="region of interest" description="Disordered" evidence="1">
    <location>
        <begin position="432"/>
        <end position="467"/>
    </location>
</feature>
<dbReference type="OrthoDB" id="5865767at2759"/>
<feature type="compositionally biased region" description="Low complexity" evidence="1">
    <location>
        <begin position="522"/>
        <end position="543"/>
    </location>
</feature>
<dbReference type="Proteomes" id="UP000076874">
    <property type="component" value="Unassembled WGS sequence"/>
</dbReference>
<dbReference type="PANTHER" id="PTHR37283">
    <property type="entry name" value="PH DOMAIN-CONTAINING PROTEIN YHR131C"/>
    <property type="match status" value="1"/>
</dbReference>
<dbReference type="AlphaFoldDB" id="A0A167LI75"/>
<feature type="region of interest" description="Disordered" evidence="1">
    <location>
        <begin position="1"/>
        <end position="83"/>
    </location>
</feature>
<dbReference type="InterPro" id="IPR001849">
    <property type="entry name" value="PH_domain"/>
</dbReference>
<reference evidence="3 4" key="1">
    <citation type="journal article" date="2016" name="Genome Biol. Evol.">
        <title>Divergent and convergent evolution of fungal pathogenicity.</title>
        <authorList>
            <person name="Shang Y."/>
            <person name="Xiao G."/>
            <person name="Zheng P."/>
            <person name="Cen K."/>
            <person name="Zhan S."/>
            <person name="Wang C."/>
        </authorList>
    </citation>
    <scope>NUCLEOTIDE SEQUENCE [LARGE SCALE GENOMIC DNA]</scope>
    <source>
        <strain evidence="3 4">RCEF 264</strain>
    </source>
</reference>
<comment type="caution">
    <text evidence="3">The sequence shown here is derived from an EMBL/GenBank/DDBJ whole genome shotgun (WGS) entry which is preliminary data.</text>
</comment>
<feature type="domain" description="PH" evidence="2">
    <location>
        <begin position="208"/>
        <end position="336"/>
    </location>
</feature>
<dbReference type="InterPro" id="IPR011993">
    <property type="entry name" value="PH-like_dom_sf"/>
</dbReference>
<feature type="compositionally biased region" description="Pro residues" evidence="1">
    <location>
        <begin position="544"/>
        <end position="555"/>
    </location>
</feature>
<dbReference type="PANTHER" id="PTHR37283:SF1">
    <property type="entry name" value="PH DOMAIN-CONTAINING PROTEIN YHR131C"/>
    <property type="match status" value="1"/>
</dbReference>
<proteinExistence type="predicted"/>
<feature type="region of interest" description="Disordered" evidence="1">
    <location>
        <begin position="369"/>
        <end position="389"/>
    </location>
</feature>
<evidence type="ECO:0000259" key="2">
    <source>
        <dbReference type="PROSITE" id="PS50003"/>
    </source>
</evidence>
<feature type="region of interest" description="Disordered" evidence="1">
    <location>
        <begin position="696"/>
        <end position="723"/>
    </location>
</feature>
<feature type="compositionally biased region" description="Low complexity" evidence="1">
    <location>
        <begin position="152"/>
        <end position="181"/>
    </location>
</feature>
<gene>
    <name evidence="3" type="ORF">SPI_09487</name>
</gene>
<evidence type="ECO:0000313" key="4">
    <source>
        <dbReference type="Proteomes" id="UP000076874"/>
    </source>
</evidence>
<feature type="compositionally biased region" description="Low complexity" evidence="1">
    <location>
        <begin position="34"/>
        <end position="56"/>
    </location>
</feature>
<feature type="compositionally biased region" description="Pro residues" evidence="1">
    <location>
        <begin position="486"/>
        <end position="496"/>
    </location>
</feature>
<feature type="region of interest" description="Disordered" evidence="1">
    <location>
        <begin position="588"/>
        <end position="614"/>
    </location>
</feature>
<feature type="region of interest" description="Disordered" evidence="1">
    <location>
        <begin position="512"/>
        <end position="569"/>
    </location>
</feature>
<keyword evidence="4" id="KW-1185">Reference proteome</keyword>
<dbReference type="PROSITE" id="PS50003">
    <property type="entry name" value="PH_DOMAIN"/>
    <property type="match status" value="1"/>
</dbReference>
<dbReference type="SMART" id="SM00233">
    <property type="entry name" value="PH"/>
    <property type="match status" value="1"/>
</dbReference>
<feature type="compositionally biased region" description="Low complexity" evidence="1">
    <location>
        <begin position="444"/>
        <end position="462"/>
    </location>
</feature>
<sequence length="723" mass="78886">MATELPCPIGAVPDGPANPSKFGPVEPVTPPVSPVLSQSSASLSSPVSSTSSLTRRTSSETDDVSREQIEKRQKEEKKEKENAMNVVGALTEPPPPYEASVDPAWSTEEGEEVAATRNPVDAVEGAAADVTITAAAMGMSSMPYKGKRKAMSAPTETPTPSPIISDTLSTTNTPSTPGNTPRGHIHASRIDHNAIAAADDVLPAYSCDIHMEGLFHRKREFENATQRAEDRRWTPIYVVLHGTVLEVHHCRKDRGWVSRKVRRGSPGASADRPSWMRKAGLERSYNLAYADVGIAADYVKRRYVVRIRAEADQFLLACVELETFVHWLDALFAALSIAAPIDERDFPRDQSIPRLQRIRWYYGRDRQAEALSDRERDRDRAREQERVQAPVLSRIPVPSLVPTLSSTLAEEQMDALEQSIELSIEQSLERMLEQQVTDDGQAEQQQQQQQQQQKQQKQQKQQHQQHRNQYQNLAFHSTVDVDTSSPPLPTPMPSPLSPAYAKVKMREAAAAAAKTATDETKGGAVSGSSPSSVSSVVTMAGPSTAPPPNSTPSPASPLSSSSNSGYGGGGGSRFSFRTVAALLANSTNGNKNNIKKKNSSSSSGGGGGGNNHYAYTASTVRHQEGIDATTGKWQPSHRWTKTHDMVYAKLCYATLLSCSPRKSNYIVVRGKQWLVDWATGTMVRVSPPRYGELELPLSSSPSGSAQRVVVTEPQQLETRKPEY</sequence>
<evidence type="ECO:0000256" key="1">
    <source>
        <dbReference type="SAM" id="MobiDB-lite"/>
    </source>
</evidence>
<protein>
    <submittedName>
        <fullName evidence="3">Spectrin beta</fullName>
    </submittedName>
</protein>
<feature type="compositionally biased region" description="Basic and acidic residues" evidence="1">
    <location>
        <begin position="369"/>
        <end position="386"/>
    </location>
</feature>
<dbReference type="Gene3D" id="2.30.29.30">
    <property type="entry name" value="Pleckstrin-homology domain (PH domain)/Phosphotyrosine-binding domain (PTB)"/>
    <property type="match status" value="1"/>
</dbReference>
<dbReference type="SUPFAM" id="SSF50729">
    <property type="entry name" value="PH domain-like"/>
    <property type="match status" value="1"/>
</dbReference>
<feature type="region of interest" description="Disordered" evidence="1">
    <location>
        <begin position="146"/>
        <end position="185"/>
    </location>
</feature>
<name>A0A167LI75_9HYPO</name>
<organism evidence="3 4">
    <name type="scientific">Niveomyces insectorum RCEF 264</name>
    <dbReference type="NCBI Taxonomy" id="1081102"/>
    <lineage>
        <taxon>Eukaryota</taxon>
        <taxon>Fungi</taxon>
        <taxon>Dikarya</taxon>
        <taxon>Ascomycota</taxon>
        <taxon>Pezizomycotina</taxon>
        <taxon>Sordariomycetes</taxon>
        <taxon>Hypocreomycetidae</taxon>
        <taxon>Hypocreales</taxon>
        <taxon>Cordycipitaceae</taxon>
        <taxon>Niveomyces</taxon>
    </lineage>
</organism>
<dbReference type="STRING" id="1081102.A0A167LI75"/>
<feature type="compositionally biased region" description="Basic and acidic residues" evidence="1">
    <location>
        <begin position="57"/>
        <end position="82"/>
    </location>
</feature>